<protein>
    <submittedName>
        <fullName evidence="1">Metallophosphoesterase</fullName>
    </submittedName>
</protein>
<reference evidence="1 2" key="1">
    <citation type="journal article" date="2013" name="Int. J. Syst. Evol. Microbiol.">
        <title>Roseomonas aerophila sp. nov., isolated from air.</title>
        <authorList>
            <person name="Kim S.J."/>
            <person name="Weon H.Y."/>
            <person name="Ahn J.H."/>
            <person name="Hong S.B."/>
            <person name="Seok S.J."/>
            <person name="Whang K.S."/>
            <person name="Kwon S.W."/>
        </authorList>
    </citation>
    <scope>NUCLEOTIDE SEQUENCE [LARGE SCALE GENOMIC DNA]</scope>
    <source>
        <strain evidence="1 2">NBRC 108923</strain>
    </source>
</reference>
<gene>
    <name evidence="1" type="ORF">IBL26_02150</name>
</gene>
<organism evidence="1 2">
    <name type="scientific">Teichococcus aerophilus</name>
    <dbReference type="NCBI Taxonomy" id="1224513"/>
    <lineage>
        <taxon>Bacteria</taxon>
        <taxon>Pseudomonadati</taxon>
        <taxon>Pseudomonadota</taxon>
        <taxon>Alphaproteobacteria</taxon>
        <taxon>Acetobacterales</taxon>
        <taxon>Roseomonadaceae</taxon>
        <taxon>Roseomonas</taxon>
    </lineage>
</organism>
<dbReference type="Proteomes" id="UP000626026">
    <property type="component" value="Unassembled WGS sequence"/>
</dbReference>
<proteinExistence type="predicted"/>
<evidence type="ECO:0000313" key="1">
    <source>
        <dbReference type="EMBL" id="MBC9205624.1"/>
    </source>
</evidence>
<sequence length="173" mass="19010">MAVWFTADTHFGHAGARALYRRPFASVAEMDRGMVERWNATVGPEDEVWHLGDFALGMSGAASAALLDALPGRKRLILGNNDPPVTAELPGWASVGHYAEISVEGVGLVLCHYAFRSWNRMGKGWWNLHGHSHGRLRPLPRQADVGVDAWEFRPVCIAEITAKRRSRSVTAPG</sequence>
<dbReference type="EMBL" id="JACTVA010000002">
    <property type="protein sequence ID" value="MBC9205624.1"/>
    <property type="molecule type" value="Genomic_DNA"/>
</dbReference>
<dbReference type="SUPFAM" id="SSF56300">
    <property type="entry name" value="Metallo-dependent phosphatases"/>
    <property type="match status" value="1"/>
</dbReference>
<accession>A0ABR7RGD7</accession>
<dbReference type="Gene3D" id="3.60.21.10">
    <property type="match status" value="1"/>
</dbReference>
<dbReference type="InterPro" id="IPR029052">
    <property type="entry name" value="Metallo-depent_PP-like"/>
</dbReference>
<evidence type="ECO:0000313" key="2">
    <source>
        <dbReference type="Proteomes" id="UP000626026"/>
    </source>
</evidence>
<comment type="caution">
    <text evidence="1">The sequence shown here is derived from an EMBL/GenBank/DDBJ whole genome shotgun (WGS) entry which is preliminary data.</text>
</comment>
<name>A0ABR7RGD7_9PROT</name>
<keyword evidence="2" id="KW-1185">Reference proteome</keyword>